<keyword evidence="3" id="KW-1185">Reference proteome</keyword>
<evidence type="ECO:0000313" key="1">
    <source>
        <dbReference type="EMBL" id="GBM17182.1"/>
    </source>
</evidence>
<dbReference type="PANTHER" id="PTHR47331">
    <property type="entry name" value="PHD-TYPE DOMAIN-CONTAINING PROTEIN"/>
    <property type="match status" value="1"/>
</dbReference>
<dbReference type="Pfam" id="PF05380">
    <property type="entry name" value="Peptidase_A17"/>
    <property type="match status" value="1"/>
</dbReference>
<name>A0A4Y2DK68_ARAVE</name>
<dbReference type="AlphaFoldDB" id="A0A4Y2DK68"/>
<accession>A0A4Y2DK68</accession>
<protein>
    <recommendedName>
        <fullName evidence="4">Reverse transcriptase/retrotransposon-derived protein RNase H-like domain-containing protein</fullName>
    </recommendedName>
</protein>
<organism evidence="1 3">
    <name type="scientific">Araneus ventricosus</name>
    <name type="common">Orbweaver spider</name>
    <name type="synonym">Epeira ventricosa</name>
    <dbReference type="NCBI Taxonomy" id="182803"/>
    <lineage>
        <taxon>Eukaryota</taxon>
        <taxon>Metazoa</taxon>
        <taxon>Ecdysozoa</taxon>
        <taxon>Arthropoda</taxon>
        <taxon>Chelicerata</taxon>
        <taxon>Arachnida</taxon>
        <taxon>Araneae</taxon>
        <taxon>Araneomorphae</taxon>
        <taxon>Entelegynae</taxon>
        <taxon>Araneoidea</taxon>
        <taxon>Araneidae</taxon>
        <taxon>Araneus</taxon>
    </lineage>
</organism>
<reference evidence="1 3" key="1">
    <citation type="journal article" date="2019" name="Sci. Rep.">
        <title>Orb-weaving spider Araneus ventricosus genome elucidates the spidroin gene catalogue.</title>
        <authorList>
            <person name="Kono N."/>
            <person name="Nakamura H."/>
            <person name="Ohtoshi R."/>
            <person name="Moran D.A.P."/>
            <person name="Shinohara A."/>
            <person name="Yoshida Y."/>
            <person name="Fujiwara M."/>
            <person name="Mori M."/>
            <person name="Tomita M."/>
            <person name="Arakawa K."/>
        </authorList>
    </citation>
    <scope>NUCLEOTIDE SEQUENCE [LARGE SCALE GENOMIC DNA]</scope>
</reference>
<gene>
    <name evidence="1" type="ORF">AVEN_47587_1</name>
    <name evidence="2" type="ORF">AVEN_47587_2</name>
</gene>
<evidence type="ECO:0000313" key="3">
    <source>
        <dbReference type="Proteomes" id="UP000499080"/>
    </source>
</evidence>
<dbReference type="EMBL" id="BGPR01000384">
    <property type="protein sequence ID" value="GBM17183.1"/>
    <property type="molecule type" value="Genomic_DNA"/>
</dbReference>
<sequence>MWKTGILWDHEVDEGTKREFSEWYNDLHLLKSIKIPHWFRVSLEKKQGISVHMFCDASQNAYAAAVFIRVETEEQVDVHLLYAKPCLAPPKYITIPSLELLAALIGARLCATVFNGFFYSGRNDIYLYYWTDSTTVLVWIQNDEA</sequence>
<evidence type="ECO:0000313" key="2">
    <source>
        <dbReference type="EMBL" id="GBM17183.1"/>
    </source>
</evidence>
<dbReference type="EMBL" id="BGPR01000384">
    <property type="protein sequence ID" value="GBM17182.1"/>
    <property type="molecule type" value="Genomic_DNA"/>
</dbReference>
<dbReference type="OrthoDB" id="6433584at2759"/>
<comment type="caution">
    <text evidence="1">The sequence shown here is derived from an EMBL/GenBank/DDBJ whole genome shotgun (WGS) entry which is preliminary data.</text>
</comment>
<evidence type="ECO:0008006" key="4">
    <source>
        <dbReference type="Google" id="ProtNLM"/>
    </source>
</evidence>
<dbReference type="Proteomes" id="UP000499080">
    <property type="component" value="Unassembled WGS sequence"/>
</dbReference>
<dbReference type="InterPro" id="IPR008042">
    <property type="entry name" value="Retrotrans_Pao"/>
</dbReference>
<proteinExistence type="predicted"/>